<dbReference type="EMBL" id="SRRM01000016">
    <property type="protein sequence ID" value="TKY86729.1"/>
    <property type="molecule type" value="Genomic_DNA"/>
</dbReference>
<evidence type="ECO:0000256" key="4">
    <source>
        <dbReference type="ARBA" id="ARBA00022927"/>
    </source>
</evidence>
<dbReference type="GeneID" id="40727264"/>
<evidence type="ECO:0000313" key="7">
    <source>
        <dbReference type="EMBL" id="TKY86729.1"/>
    </source>
</evidence>
<dbReference type="Pfam" id="PF08314">
    <property type="entry name" value="Sec39"/>
    <property type="match status" value="1"/>
</dbReference>
<keyword evidence="2" id="KW-0813">Transport</keyword>
<dbReference type="InterPro" id="IPR013244">
    <property type="entry name" value="Sec39_domain"/>
</dbReference>
<reference evidence="7 8" key="1">
    <citation type="submission" date="2019-05" db="EMBL/GenBank/DDBJ databases">
        <title>Sporisorium graminicola CBS 10092 draft sequencing and annotation.</title>
        <authorList>
            <person name="Solano-Gonzalez S."/>
            <person name="Caddick M.X."/>
            <person name="Darby A."/>
        </authorList>
    </citation>
    <scope>NUCLEOTIDE SEQUENCE [LARGE SCALE GENOMIC DNA]</scope>
    <source>
        <strain evidence="7 8">CBS 10092</strain>
    </source>
</reference>
<protein>
    <recommendedName>
        <fullName evidence="6">Sec39 domain-containing protein</fullName>
    </recommendedName>
</protein>
<keyword evidence="3" id="KW-0256">Endoplasmic reticulum</keyword>
<feature type="domain" description="Sec39" evidence="6">
    <location>
        <begin position="588"/>
        <end position="873"/>
    </location>
</feature>
<proteinExistence type="predicted"/>
<dbReference type="GO" id="GO:0015031">
    <property type="term" value="P:protein transport"/>
    <property type="evidence" value="ECO:0007669"/>
    <property type="project" value="UniProtKB-KW"/>
</dbReference>
<dbReference type="GO" id="GO:0070939">
    <property type="term" value="C:Dsl1/NZR complex"/>
    <property type="evidence" value="ECO:0007669"/>
    <property type="project" value="TreeGrafter"/>
</dbReference>
<name>A0A4V6ETI1_9BASI</name>
<dbReference type="GO" id="GO:0006890">
    <property type="term" value="P:retrograde vesicle-mediated transport, Golgi to endoplasmic reticulum"/>
    <property type="evidence" value="ECO:0007669"/>
    <property type="project" value="InterPro"/>
</dbReference>
<evidence type="ECO:0000313" key="8">
    <source>
        <dbReference type="Proteomes" id="UP000306050"/>
    </source>
</evidence>
<feature type="compositionally biased region" description="Low complexity" evidence="5">
    <location>
        <begin position="1"/>
        <end position="14"/>
    </location>
</feature>
<feature type="region of interest" description="Disordered" evidence="5">
    <location>
        <begin position="1023"/>
        <end position="1042"/>
    </location>
</feature>
<feature type="compositionally biased region" description="Low complexity" evidence="5">
    <location>
        <begin position="949"/>
        <end position="966"/>
    </location>
</feature>
<dbReference type="AlphaFoldDB" id="A0A4V6ETI1"/>
<evidence type="ECO:0000256" key="1">
    <source>
        <dbReference type="ARBA" id="ARBA00004240"/>
    </source>
</evidence>
<gene>
    <name evidence="7" type="ORF">EX895_004369</name>
</gene>
<dbReference type="GO" id="GO:0000149">
    <property type="term" value="F:SNARE binding"/>
    <property type="evidence" value="ECO:0007669"/>
    <property type="project" value="TreeGrafter"/>
</dbReference>
<sequence length="1061" mass="113453">MSGSSSGASMASPPRKAKPASDVRQTQRRWVQLIDEWHSRTEATPSSRDELVEQITHHAELLCRTVKDRVWLLDAFHLAIDAVLFPSRLPEVDDESAELSRIETLGQWLLQQANREVALPRLRELQETHAEPAQVEAAKAQLEEWVQLSRRLATYERLRGMQSMLGLPPLPMPLVLQQSTPTLLLCLASLPHAATILGQLLRGNPSLEDDSAPARLAILKQLLVGAGSREHYAQLAEYGLLIGWKNGHEFCVWANPARGNEVQLDELITFYSDILEQLRETGGVEQAEALQGVLATVWHGEDAKQALERLRTSAATPLTSAPTFTAPKATVQRFDLATVQSIATQLSPTSNDNNARQQLAQQLLASRGADETVQRVIQLVDTHDSLAVRRFALDVASHAHSVPLIAALLYARPAVGHFRLDLSAPATLLDHAETVLAQLDKTERKSGQGEGAGLSDALRSALDLDPHSIVPACQVQLITGAGDGDVLMQARLHVSWLRAVKALVEAQTEKPVLDLCWLAAYAGNGSSGQDKQMSAFDELLASFDSAHPPPGSIGGRPDRAQDPALLKFRATWVAFFHSCLELTGGETVPFAHVGKALAVEKLLSQVLRTGDVELFRSLSYSSSATGALSPSKLEQLVLDVSTLLFDQATVASTRSKDIRLSLEVLSALPGDSARARSQRDFIEAACRLSSFKIKSIVHPGQPMEPKEIRATTDKMDLVARLLATQGDAHRSPELVLDVANRLCGIHLPATAAASASADRVSDKTLVEARTLAMLADASTAAEDFEDAASFCQRLVDRVAAVRSRVATSPSAAEIVEIAWKTCFQLSKHPLWEDTPSRISMLAHAMTLCPPTQLNGMLRQWQTLDQQLLAEIEAGKEFASTKTAAAGGMGWLGSGPGGRGGVGDYISAQTAASVGAGLVGTAANLLPLSFSPLSYFGNSATGTGTGIGNPGAPRATAAGGAGTTTETQEPNVDARTARLFDFDNVSGASSGGSGFVDPTERAVRAARAARDFLGWKSDQRQLNAEGGDNAQQQLQPSAGGAMGGGFSFSRGVGWLIGDGESR</sequence>
<evidence type="ECO:0000259" key="6">
    <source>
        <dbReference type="Pfam" id="PF08314"/>
    </source>
</evidence>
<feature type="region of interest" description="Disordered" evidence="5">
    <location>
        <begin position="1"/>
        <end position="25"/>
    </location>
</feature>
<evidence type="ECO:0000256" key="3">
    <source>
        <dbReference type="ARBA" id="ARBA00022824"/>
    </source>
</evidence>
<dbReference type="Proteomes" id="UP000306050">
    <property type="component" value="Chromosome SGRAM_3"/>
</dbReference>
<comment type="caution">
    <text evidence="7">The sequence shown here is derived from an EMBL/GenBank/DDBJ whole genome shotgun (WGS) entry which is preliminary data.</text>
</comment>
<dbReference type="KEGG" id="sgra:EX895_004369"/>
<dbReference type="PANTHER" id="PTHR15922">
    <property type="entry name" value="NEUROBLASTOMA-AMPLIFIED SEQUENCE"/>
    <property type="match status" value="1"/>
</dbReference>
<evidence type="ECO:0000256" key="2">
    <source>
        <dbReference type="ARBA" id="ARBA00022448"/>
    </source>
</evidence>
<keyword evidence="8" id="KW-1185">Reference proteome</keyword>
<dbReference type="RefSeq" id="XP_029738714.1">
    <property type="nucleotide sequence ID" value="XM_029884964.1"/>
</dbReference>
<evidence type="ECO:0000256" key="5">
    <source>
        <dbReference type="SAM" id="MobiDB-lite"/>
    </source>
</evidence>
<keyword evidence="4" id="KW-0653">Protein transport</keyword>
<dbReference type="OrthoDB" id="27490at2759"/>
<organism evidence="7 8">
    <name type="scientific">Sporisorium graminicola</name>
    <dbReference type="NCBI Taxonomy" id="280036"/>
    <lineage>
        <taxon>Eukaryota</taxon>
        <taxon>Fungi</taxon>
        <taxon>Dikarya</taxon>
        <taxon>Basidiomycota</taxon>
        <taxon>Ustilaginomycotina</taxon>
        <taxon>Ustilaginomycetes</taxon>
        <taxon>Ustilaginales</taxon>
        <taxon>Ustilaginaceae</taxon>
        <taxon>Sporisorium</taxon>
    </lineage>
</organism>
<accession>A0A4V6ETI1</accession>
<dbReference type="PANTHER" id="PTHR15922:SF2">
    <property type="entry name" value="NBAS SUBUNIT OF NRZ TETHERING COMPLEX"/>
    <property type="match status" value="1"/>
</dbReference>
<feature type="region of interest" description="Disordered" evidence="5">
    <location>
        <begin position="945"/>
        <end position="970"/>
    </location>
</feature>
<comment type="subcellular location">
    <subcellularLocation>
        <location evidence="1">Endoplasmic reticulum</location>
    </subcellularLocation>
</comment>